<comment type="caution">
    <text evidence="1">The sequence shown here is derived from an EMBL/GenBank/DDBJ whole genome shotgun (WGS) entry which is preliminary data.</text>
</comment>
<gene>
    <name evidence="1" type="ORF">K3G42_005301</name>
</gene>
<proteinExistence type="predicted"/>
<name>A0ACB8ECK1_9SAUR</name>
<evidence type="ECO:0000313" key="2">
    <source>
        <dbReference type="Proteomes" id="UP000827872"/>
    </source>
</evidence>
<dbReference type="Proteomes" id="UP000827872">
    <property type="component" value="Linkage Group LG16"/>
</dbReference>
<keyword evidence="2" id="KW-1185">Reference proteome</keyword>
<organism evidence="1 2">
    <name type="scientific">Sphaerodactylus townsendi</name>
    <dbReference type="NCBI Taxonomy" id="933632"/>
    <lineage>
        <taxon>Eukaryota</taxon>
        <taxon>Metazoa</taxon>
        <taxon>Chordata</taxon>
        <taxon>Craniata</taxon>
        <taxon>Vertebrata</taxon>
        <taxon>Euteleostomi</taxon>
        <taxon>Lepidosauria</taxon>
        <taxon>Squamata</taxon>
        <taxon>Bifurcata</taxon>
        <taxon>Gekkota</taxon>
        <taxon>Sphaerodactylidae</taxon>
        <taxon>Sphaerodactylus</taxon>
    </lineage>
</organism>
<protein>
    <submittedName>
        <fullName evidence="1">Uncharacterized protein</fullName>
    </submittedName>
</protein>
<reference evidence="1" key="1">
    <citation type="submission" date="2021-08" db="EMBL/GenBank/DDBJ databases">
        <title>The first chromosome-level gecko genome reveals the dynamic sex chromosomes of Neotropical dwarf geckos (Sphaerodactylidae: Sphaerodactylus).</title>
        <authorList>
            <person name="Pinto B.J."/>
            <person name="Keating S.E."/>
            <person name="Gamble T."/>
        </authorList>
    </citation>
    <scope>NUCLEOTIDE SEQUENCE</scope>
    <source>
        <strain evidence="1">TG3544</strain>
    </source>
</reference>
<dbReference type="EMBL" id="CM037629">
    <property type="protein sequence ID" value="KAH7990314.1"/>
    <property type="molecule type" value="Genomic_DNA"/>
</dbReference>
<evidence type="ECO:0000313" key="1">
    <source>
        <dbReference type="EMBL" id="KAH7990314.1"/>
    </source>
</evidence>
<sequence length="224" mass="24350">MAEGDSGSRSLRLLCLHGYRQDAKSFRARSGALRKALRGRAELLIIDAPHVVVARPEEASLLDTLDSSGRGWWFSSPQEGTFNAFEEASSCKGLEESLEAVAEAFAEHSPIDGLLGFSQGAALAAIICTLKQGGDPRFQFDFAVLIAGFKSRALDHCSFYQAPIQVPSLHVLGETDRVIPFEMSQELASLFSTPLFLTHLGGHFIPASAAQKKTYLEFLSQFGK</sequence>
<accession>A0ACB8ECK1</accession>